<accession>A0A0L8GLV6</accession>
<dbReference type="InterPro" id="IPR001820">
    <property type="entry name" value="TIMP"/>
</dbReference>
<dbReference type="PANTHER" id="PTHR11844:SF33">
    <property type="entry name" value="TISSUE INHIBITOR OF METALLOPROTEINASE"/>
    <property type="match status" value="1"/>
</dbReference>
<dbReference type="Pfam" id="PF00965">
    <property type="entry name" value="TIMP"/>
    <property type="match status" value="1"/>
</dbReference>
<gene>
    <name evidence="3" type="ORF">OCBIM_22031484mg</name>
</gene>
<name>A0A0L8GLV6_OCTBM</name>
<evidence type="ECO:0000313" key="3">
    <source>
        <dbReference type="EMBL" id="KOF77952.1"/>
    </source>
</evidence>
<evidence type="ECO:0000256" key="1">
    <source>
        <dbReference type="ARBA" id="ARBA00004613"/>
    </source>
</evidence>
<dbReference type="Gene3D" id="2.40.50.120">
    <property type="match status" value="1"/>
</dbReference>
<dbReference type="AlphaFoldDB" id="A0A0L8GLV6"/>
<dbReference type="SUPFAM" id="SSF50242">
    <property type="entry name" value="TIMP-like"/>
    <property type="match status" value="1"/>
</dbReference>
<dbReference type="GO" id="GO:0031012">
    <property type="term" value="C:extracellular matrix"/>
    <property type="evidence" value="ECO:0007669"/>
    <property type="project" value="TreeGrafter"/>
</dbReference>
<dbReference type="GO" id="GO:0002020">
    <property type="term" value="F:protease binding"/>
    <property type="evidence" value="ECO:0007669"/>
    <property type="project" value="TreeGrafter"/>
</dbReference>
<dbReference type="GO" id="GO:0008191">
    <property type="term" value="F:metalloendopeptidase inhibitor activity"/>
    <property type="evidence" value="ECO:0007669"/>
    <property type="project" value="InterPro"/>
</dbReference>
<organism evidence="3">
    <name type="scientific">Octopus bimaculoides</name>
    <name type="common">California two-spotted octopus</name>
    <dbReference type="NCBI Taxonomy" id="37653"/>
    <lineage>
        <taxon>Eukaryota</taxon>
        <taxon>Metazoa</taxon>
        <taxon>Spiralia</taxon>
        <taxon>Lophotrochozoa</taxon>
        <taxon>Mollusca</taxon>
        <taxon>Cephalopoda</taxon>
        <taxon>Coleoidea</taxon>
        <taxon>Octopodiformes</taxon>
        <taxon>Octopoda</taxon>
        <taxon>Incirrata</taxon>
        <taxon>Octopodidae</taxon>
        <taxon>Octopus</taxon>
    </lineage>
</organism>
<reference evidence="3" key="1">
    <citation type="submission" date="2015-07" db="EMBL/GenBank/DDBJ databases">
        <title>MeaNS - Measles Nucleotide Surveillance Program.</title>
        <authorList>
            <person name="Tran T."/>
            <person name="Druce J."/>
        </authorList>
    </citation>
    <scope>NUCLEOTIDE SEQUENCE</scope>
    <source>
        <strain evidence="3">UCB-OBI-ISO-001</strain>
        <tissue evidence="3">Gonad</tissue>
    </source>
</reference>
<evidence type="ECO:0000256" key="2">
    <source>
        <dbReference type="ARBA" id="ARBA00022525"/>
    </source>
</evidence>
<dbReference type="GO" id="GO:0005615">
    <property type="term" value="C:extracellular space"/>
    <property type="evidence" value="ECO:0007669"/>
    <property type="project" value="TreeGrafter"/>
</dbReference>
<dbReference type="GO" id="GO:0051045">
    <property type="term" value="P:negative regulation of membrane protein ectodomain proteolysis"/>
    <property type="evidence" value="ECO:0007669"/>
    <property type="project" value="TreeGrafter"/>
</dbReference>
<evidence type="ECO:0008006" key="4">
    <source>
        <dbReference type="Google" id="ProtNLM"/>
    </source>
</evidence>
<comment type="subcellular location">
    <subcellularLocation>
        <location evidence="1">Secreted</location>
    </subcellularLocation>
</comment>
<keyword evidence="2" id="KW-0964">Secreted</keyword>
<protein>
    <recommendedName>
        <fullName evidence="4">NTR domain-containing protein</fullName>
    </recommendedName>
</protein>
<dbReference type="EMBL" id="KQ421260">
    <property type="protein sequence ID" value="KOF77952.1"/>
    <property type="molecule type" value="Genomic_DNA"/>
</dbReference>
<proteinExistence type="predicted"/>
<sequence length="161" mass="18639">MIFFFAAVKAVVVEPVQRFDFYRFSTTTLRIIRIFKGDKSKLTEMDTYPLVTLKINPLCDIDFAKGSKNLIHASFNNGSLETGLCAGNQPWFSLSKIIRRGVAKYYKRHCECEHPIYSISECHHKHSFLTKRNDKCVWARTKYFKKCWECGVKGKCTASVH</sequence>
<dbReference type="OrthoDB" id="47802at2759"/>
<dbReference type="InterPro" id="IPR008993">
    <property type="entry name" value="TIMP-like_OB-fold"/>
</dbReference>
<dbReference type="PANTHER" id="PTHR11844">
    <property type="entry name" value="METALLOPROTEASE INHIBITOR"/>
    <property type="match status" value="1"/>
</dbReference>